<evidence type="ECO:0008006" key="3">
    <source>
        <dbReference type="Google" id="ProtNLM"/>
    </source>
</evidence>
<name>A0A8H6ZC08_9AGAR</name>
<gene>
    <name evidence="1" type="ORF">MSAN_00346300</name>
</gene>
<dbReference type="Proteomes" id="UP000623467">
    <property type="component" value="Unassembled WGS sequence"/>
</dbReference>
<keyword evidence="2" id="KW-1185">Reference proteome</keyword>
<dbReference type="SUPFAM" id="SSF52047">
    <property type="entry name" value="RNI-like"/>
    <property type="match status" value="1"/>
</dbReference>
<evidence type="ECO:0000313" key="1">
    <source>
        <dbReference type="EMBL" id="KAF7374617.1"/>
    </source>
</evidence>
<accession>A0A8H6ZC08</accession>
<organism evidence="1 2">
    <name type="scientific">Mycena sanguinolenta</name>
    <dbReference type="NCBI Taxonomy" id="230812"/>
    <lineage>
        <taxon>Eukaryota</taxon>
        <taxon>Fungi</taxon>
        <taxon>Dikarya</taxon>
        <taxon>Basidiomycota</taxon>
        <taxon>Agaricomycotina</taxon>
        <taxon>Agaricomycetes</taxon>
        <taxon>Agaricomycetidae</taxon>
        <taxon>Agaricales</taxon>
        <taxon>Marasmiineae</taxon>
        <taxon>Mycenaceae</taxon>
        <taxon>Mycena</taxon>
    </lineage>
</organism>
<reference evidence="1" key="1">
    <citation type="submission" date="2020-05" db="EMBL/GenBank/DDBJ databases">
        <title>Mycena genomes resolve the evolution of fungal bioluminescence.</title>
        <authorList>
            <person name="Tsai I.J."/>
        </authorList>
    </citation>
    <scope>NUCLEOTIDE SEQUENCE</scope>
    <source>
        <strain evidence="1">160909Yilan</strain>
    </source>
</reference>
<sequence>MEPRPLARSVLAIPELLDLIIGFLSGSRVNLLSCALVSKSWVPCAQRRIFRNIILYSSKDMKLLRRLTETLETSPHLAHFIRRLSISLNIRLLEGVVGMTLPRLEELSVKRTIHQYFHFDDTKTKFLVQSLLRRPTIRGVELHGSFTSMSVIRAYFDNCAHIQRVGLMNAHVEHPLSHGSGDFQELEEASNSDPSDSALVASKRQLSRITFPFSVSQALYAWLVGPHCPFGFQYLRSVQIREPRWRSFHSLLAPGLESIEYLKLRDFSGDHVLDLSGLSKLKQLDVYVSGRSSPLPGLIAALESLPPNNNLQAMGLTRYFVSAKDEKFFRDFDATITTLDVMHSLRRVEINNIYAPGSGPGLDIATFRSYFPTLSSKSYLCIHFSAIRR</sequence>
<comment type="caution">
    <text evidence="1">The sequence shown here is derived from an EMBL/GenBank/DDBJ whole genome shotgun (WGS) entry which is preliminary data.</text>
</comment>
<dbReference type="AlphaFoldDB" id="A0A8H6ZC08"/>
<proteinExistence type="predicted"/>
<protein>
    <recommendedName>
        <fullName evidence="3">F-box domain-containing protein</fullName>
    </recommendedName>
</protein>
<dbReference type="OrthoDB" id="2788229at2759"/>
<dbReference type="EMBL" id="JACAZH010000002">
    <property type="protein sequence ID" value="KAF7374617.1"/>
    <property type="molecule type" value="Genomic_DNA"/>
</dbReference>
<evidence type="ECO:0000313" key="2">
    <source>
        <dbReference type="Proteomes" id="UP000623467"/>
    </source>
</evidence>